<protein>
    <recommendedName>
        <fullName evidence="7">D-lactate dehydrogenase (cytochrome)</fullName>
        <ecNumber evidence="7">1.1.2.4</ecNumber>
    </recommendedName>
</protein>
<dbReference type="InterPro" id="IPR016171">
    <property type="entry name" value="Vanillyl_alc_oxidase_C-sub2"/>
</dbReference>
<evidence type="ECO:0000256" key="2">
    <source>
        <dbReference type="ARBA" id="ARBA00008000"/>
    </source>
</evidence>
<keyword evidence="3" id="KW-0285">Flavoprotein</keyword>
<organism evidence="9 10">
    <name type="scientific">Candidatus Kaiserbacteria bacterium RIFCSPLOWO2_01_FULL_54_20</name>
    <dbReference type="NCBI Taxonomy" id="1798513"/>
    <lineage>
        <taxon>Bacteria</taxon>
        <taxon>Candidatus Kaiseribacteriota</taxon>
    </lineage>
</organism>
<dbReference type="STRING" id="1798513.A3A40_01910"/>
<dbReference type="PANTHER" id="PTHR11748:SF111">
    <property type="entry name" value="D-LACTATE DEHYDROGENASE, MITOCHONDRIAL-RELATED"/>
    <property type="match status" value="1"/>
</dbReference>
<evidence type="ECO:0000256" key="6">
    <source>
        <dbReference type="ARBA" id="ARBA00023002"/>
    </source>
</evidence>
<dbReference type="Pfam" id="PF01565">
    <property type="entry name" value="FAD_binding_4"/>
    <property type="match status" value="1"/>
</dbReference>
<dbReference type="PROSITE" id="PS51387">
    <property type="entry name" value="FAD_PCMH"/>
    <property type="match status" value="1"/>
</dbReference>
<dbReference type="Gene3D" id="3.30.465.10">
    <property type="match status" value="1"/>
</dbReference>
<reference evidence="9 10" key="1">
    <citation type="journal article" date="2016" name="Nat. Commun.">
        <title>Thousands of microbial genomes shed light on interconnected biogeochemical processes in an aquifer system.</title>
        <authorList>
            <person name="Anantharaman K."/>
            <person name="Brown C.T."/>
            <person name="Hug L.A."/>
            <person name="Sharon I."/>
            <person name="Castelle C.J."/>
            <person name="Probst A.J."/>
            <person name="Thomas B.C."/>
            <person name="Singh A."/>
            <person name="Wilkins M.J."/>
            <person name="Karaoz U."/>
            <person name="Brodie E.L."/>
            <person name="Williams K.H."/>
            <person name="Hubbard S.S."/>
            <person name="Banfield J.F."/>
        </authorList>
    </citation>
    <scope>NUCLEOTIDE SEQUENCE [LARGE SCALE GENOMIC DNA]</scope>
</reference>
<evidence type="ECO:0000256" key="7">
    <source>
        <dbReference type="ARBA" id="ARBA00038897"/>
    </source>
</evidence>
<gene>
    <name evidence="9" type="ORF">A3A40_01910</name>
</gene>
<evidence type="ECO:0000256" key="5">
    <source>
        <dbReference type="ARBA" id="ARBA00022946"/>
    </source>
</evidence>
<dbReference type="GO" id="GO:0071949">
    <property type="term" value="F:FAD binding"/>
    <property type="evidence" value="ECO:0007669"/>
    <property type="project" value="InterPro"/>
</dbReference>
<comment type="similarity">
    <text evidence="2">Belongs to the FAD-binding oxidoreductase/transferase type 4 family.</text>
</comment>
<dbReference type="InterPro" id="IPR016169">
    <property type="entry name" value="FAD-bd_PCMH_sub2"/>
</dbReference>
<dbReference type="InterPro" id="IPR016164">
    <property type="entry name" value="FAD-linked_Oxase-like_C"/>
</dbReference>
<dbReference type="EMBL" id="MFMA01000015">
    <property type="protein sequence ID" value="OGG73998.1"/>
    <property type="molecule type" value="Genomic_DNA"/>
</dbReference>
<dbReference type="Gene3D" id="3.30.70.2740">
    <property type="match status" value="1"/>
</dbReference>
<keyword evidence="5" id="KW-0809">Transit peptide</keyword>
<feature type="domain" description="FAD-binding PCMH-type" evidence="8">
    <location>
        <begin position="32"/>
        <end position="266"/>
    </location>
</feature>
<evidence type="ECO:0000313" key="9">
    <source>
        <dbReference type="EMBL" id="OGG73998.1"/>
    </source>
</evidence>
<name>A0A1F6EK33_9BACT</name>
<dbReference type="PANTHER" id="PTHR11748">
    <property type="entry name" value="D-LACTATE DEHYDROGENASE"/>
    <property type="match status" value="1"/>
</dbReference>
<evidence type="ECO:0000256" key="3">
    <source>
        <dbReference type="ARBA" id="ARBA00022630"/>
    </source>
</evidence>
<accession>A0A1F6EK33</accession>
<evidence type="ECO:0000256" key="1">
    <source>
        <dbReference type="ARBA" id="ARBA00001974"/>
    </source>
</evidence>
<keyword evidence="6" id="KW-0560">Oxidoreductase</keyword>
<dbReference type="SUPFAM" id="SSF55103">
    <property type="entry name" value="FAD-linked oxidases, C-terminal domain"/>
    <property type="match status" value="1"/>
</dbReference>
<dbReference type="EC" id="1.1.2.4" evidence="7"/>
<dbReference type="Proteomes" id="UP000178427">
    <property type="component" value="Unassembled WGS sequence"/>
</dbReference>
<dbReference type="InterPro" id="IPR016166">
    <property type="entry name" value="FAD-bd_PCMH"/>
</dbReference>
<dbReference type="InterPro" id="IPR036318">
    <property type="entry name" value="FAD-bd_PCMH-like_sf"/>
</dbReference>
<dbReference type="Gene3D" id="1.10.45.10">
    <property type="entry name" value="Vanillyl-alcohol Oxidase, Chain A, domain 4"/>
    <property type="match status" value="1"/>
</dbReference>
<comment type="cofactor">
    <cofactor evidence="1">
        <name>FAD</name>
        <dbReference type="ChEBI" id="CHEBI:57692"/>
    </cofactor>
</comment>
<dbReference type="GO" id="GO:0008720">
    <property type="term" value="F:D-lactate dehydrogenase (NAD+) activity"/>
    <property type="evidence" value="ECO:0007669"/>
    <property type="project" value="TreeGrafter"/>
</dbReference>
<evidence type="ECO:0000256" key="4">
    <source>
        <dbReference type="ARBA" id="ARBA00022827"/>
    </source>
</evidence>
<dbReference type="GO" id="GO:0004458">
    <property type="term" value="F:D-lactate dehydrogenase (cytochrome) activity"/>
    <property type="evidence" value="ECO:0007669"/>
    <property type="project" value="UniProtKB-EC"/>
</dbReference>
<dbReference type="InterPro" id="IPR004113">
    <property type="entry name" value="FAD-bd_oxidored_4_C"/>
</dbReference>
<comment type="caution">
    <text evidence="9">The sequence shown here is derived from an EMBL/GenBank/DDBJ whole genome shotgun (WGS) entry which is preliminary data.</text>
</comment>
<dbReference type="GO" id="GO:1903457">
    <property type="term" value="P:lactate catabolic process"/>
    <property type="evidence" value="ECO:0007669"/>
    <property type="project" value="TreeGrafter"/>
</dbReference>
<dbReference type="Pfam" id="PF02913">
    <property type="entry name" value="FAD-oxidase_C"/>
    <property type="match status" value="1"/>
</dbReference>
<evidence type="ECO:0000259" key="8">
    <source>
        <dbReference type="PROSITE" id="PS51387"/>
    </source>
</evidence>
<dbReference type="SUPFAM" id="SSF56176">
    <property type="entry name" value="FAD-binding/transporter-associated domain-like"/>
    <property type="match status" value="1"/>
</dbReference>
<keyword evidence="4" id="KW-0274">FAD</keyword>
<evidence type="ECO:0000313" key="10">
    <source>
        <dbReference type="Proteomes" id="UP000178427"/>
    </source>
</evidence>
<dbReference type="AlphaFoldDB" id="A0A1F6EK33"/>
<sequence>MSLREDIARIIEGDAVDDAETLAKYSRDTSIFERKPSLVVFPKNVYDVVEIVKYVAEARERGENISIAARAAGTDMSGGPLTDSVVLVFTKYMNHIFGVEGDEANAESGVYYRDFEKETLAKTGKLLPPYPASRELAALGGLIANNAGGELTLRFGKMDRYVRELDVVLSDGSRARLRPMSMQELAGKETQQDLEGKIYRDIHALIEKNADEIASAQPSVSKNSSGYPLWSVWDKKRDVFDLTQLVTGSQGTLALITSAKLGLEKQESHRGMLVVFLSDLSVLPEIVRRVRTFEPESFESYDDNTFKLATRFEWDFIRQMGFLDSIRLGLAFLPEIWMAVTGGVPKLVLLAEFAEKSEGEAREKAEQAQLALQDIPVKTRLAYGMMEEKYWKIRRESFALLRKHIHGLHAAPFIDDIVVHPDDYPRFLPQLNELLSHYNIMYTIAGHIGDGNFHIIPLVDLKRPEHHKTILELTPKVYELVARYKGSISGEHNDGIIRTPYLYLMFSPKMLELFAEVKKIFDPLNILNPGKKVGGTVEDINRSMIAISRPPSAQKA</sequence>
<proteinExistence type="inferred from homology"/>
<dbReference type="InterPro" id="IPR006094">
    <property type="entry name" value="Oxid_FAD_bind_N"/>
</dbReference>